<organism evidence="1">
    <name type="scientific">marine sediment metagenome</name>
    <dbReference type="NCBI Taxonomy" id="412755"/>
    <lineage>
        <taxon>unclassified sequences</taxon>
        <taxon>metagenomes</taxon>
        <taxon>ecological metagenomes</taxon>
    </lineage>
</organism>
<evidence type="ECO:0000313" key="1">
    <source>
        <dbReference type="EMBL" id="KKM26898.1"/>
    </source>
</evidence>
<proteinExistence type="predicted"/>
<gene>
    <name evidence="1" type="ORF">LCGC14_1580120</name>
</gene>
<dbReference type="AlphaFoldDB" id="A0A0F9KY06"/>
<accession>A0A0F9KY06</accession>
<protein>
    <submittedName>
        <fullName evidence="1">Uncharacterized protein</fullName>
    </submittedName>
</protein>
<name>A0A0F9KY06_9ZZZZ</name>
<sequence length="99" mass="11330">MEPKKDRAFRREGLSIEDFQSPAGSKGKAFIHYPKGIMELRLVAYDVNKAVSEMIYEWKVVQKGQVVQEMQARVLPGPPVQVFVDEQEISVTQDQVEIH</sequence>
<comment type="caution">
    <text evidence="1">The sequence shown here is derived from an EMBL/GenBank/DDBJ whole genome shotgun (WGS) entry which is preliminary data.</text>
</comment>
<dbReference type="EMBL" id="LAZR01012425">
    <property type="protein sequence ID" value="KKM26898.1"/>
    <property type="molecule type" value="Genomic_DNA"/>
</dbReference>
<reference evidence="1" key="1">
    <citation type="journal article" date="2015" name="Nature">
        <title>Complex archaea that bridge the gap between prokaryotes and eukaryotes.</title>
        <authorList>
            <person name="Spang A."/>
            <person name="Saw J.H."/>
            <person name="Jorgensen S.L."/>
            <person name="Zaremba-Niedzwiedzka K."/>
            <person name="Martijn J."/>
            <person name="Lind A.E."/>
            <person name="van Eijk R."/>
            <person name="Schleper C."/>
            <person name="Guy L."/>
            <person name="Ettema T.J."/>
        </authorList>
    </citation>
    <scope>NUCLEOTIDE SEQUENCE</scope>
</reference>